<dbReference type="PROSITE" id="PS51677">
    <property type="entry name" value="NODB"/>
    <property type="match status" value="1"/>
</dbReference>
<dbReference type="Pfam" id="PF14883">
    <property type="entry name" value="GHL13"/>
    <property type="match status" value="2"/>
</dbReference>
<dbReference type="GO" id="GO:0043708">
    <property type="term" value="P:cell adhesion involved in biofilm formation"/>
    <property type="evidence" value="ECO:0007669"/>
    <property type="project" value="InterPro"/>
</dbReference>
<feature type="chain" id="PRO_5016725478" evidence="2">
    <location>
        <begin position="25"/>
        <end position="593"/>
    </location>
</feature>
<dbReference type="SUPFAM" id="SSF88713">
    <property type="entry name" value="Glycoside hydrolase/deacetylase"/>
    <property type="match status" value="1"/>
</dbReference>
<dbReference type="InterPro" id="IPR011330">
    <property type="entry name" value="Glyco_hydro/deAcase_b/a-brl"/>
</dbReference>
<dbReference type="OrthoDB" id="9816280at2"/>
<dbReference type="AlphaFoldDB" id="A0A345Y8F0"/>
<evidence type="ECO:0000256" key="1">
    <source>
        <dbReference type="ARBA" id="ARBA00022729"/>
    </source>
</evidence>
<dbReference type="GO" id="GO:0005975">
    <property type="term" value="P:carbohydrate metabolic process"/>
    <property type="evidence" value="ECO:0007669"/>
    <property type="project" value="InterPro"/>
</dbReference>
<evidence type="ECO:0000256" key="2">
    <source>
        <dbReference type="SAM" id="SignalP"/>
    </source>
</evidence>
<keyword evidence="1 2" id="KW-0732">Signal</keyword>
<evidence type="ECO:0000313" key="4">
    <source>
        <dbReference type="EMBL" id="AXK40202.1"/>
    </source>
</evidence>
<dbReference type="PANTHER" id="PTHR34216">
    <property type="match status" value="1"/>
</dbReference>
<dbReference type="GO" id="GO:0016810">
    <property type="term" value="F:hydrolase activity, acting on carbon-nitrogen (but not peptide) bonds"/>
    <property type="evidence" value="ECO:0007669"/>
    <property type="project" value="InterPro"/>
</dbReference>
<proteinExistence type="predicted"/>
<reference evidence="4 5" key="1">
    <citation type="submission" date="2018-07" db="EMBL/GenBank/DDBJ databases">
        <title>Crenobacter cavernae sp. nov., isolated from a karst cave.</title>
        <authorList>
            <person name="Zhu H."/>
        </authorList>
    </citation>
    <scope>NUCLEOTIDE SEQUENCE [LARGE SCALE GENOMIC DNA]</scope>
    <source>
        <strain evidence="4 5">K1W11S-77</strain>
    </source>
</reference>
<sequence length="593" mass="65516">MKTRFCKLCLIAALGLLSALPVRAASRFIILCYHEVVQNAPVADPFAVDTRGLVNQFEWLRSRGYTFVSMDDIVADREGRRPLPDKAVMLSFDDGYRSVYQHVFPILKLYKAPAVVALVGSWLEAAAGSKIEYEGTGFTRESFLLPREIKEMQASGLIEFANHSYAMHKGLPANPQGNLEPAATSYLYDSGQGRYEDEAAHRQRASRDLERNSAAIAKLTGKKPRIMVWPYGSYTRPLVEIASRQGMPITLTLGDGINQPATPLTELRRVLIDASMTLTDFTNEIIVREREPAGIPPAYTRAMHVDLDQIYDPDPVRQEAKLGQMLDRVLEMGVNTVYLRAFSDGNGDSEADALYFPNRLLPVKADLFNRAAWQLKTRAMVQVYAARPLSTYATPGQSAPTEEGGVRQTIRAIVEDLSRTSRFAGLLLIDDPARPGLAEPGAHDLLNFADELSAIARTYQPELRSAITVYAGKPGDQGDATRFSDTLAKALPHFDYVEVMTTPGVAVASRGLKDVLATAKTHSSRLQQIVFGLPSRNPATGQPIPSKELTQAVTELHTQGARHIAYAPDDIFNDQPRLATMKRVFSLRSQPER</sequence>
<dbReference type="Gene3D" id="3.20.20.80">
    <property type="entry name" value="Glycosidases"/>
    <property type="match status" value="2"/>
</dbReference>
<dbReference type="Proteomes" id="UP000254537">
    <property type="component" value="Chromosome"/>
</dbReference>
<protein>
    <submittedName>
        <fullName evidence="4">Poly-beta-1,6-N-acetyl-D-glucosamine N-deacetylase PgaB</fullName>
    </submittedName>
</protein>
<dbReference type="RefSeq" id="WP_115434132.1">
    <property type="nucleotide sequence ID" value="NZ_CP031337.1"/>
</dbReference>
<gene>
    <name evidence="4" type="primary">pgaB</name>
    <name evidence="4" type="ORF">DWG20_12545</name>
</gene>
<name>A0A345Y8F0_9NEIS</name>
<feature type="domain" description="NodB homology" evidence="3">
    <location>
        <begin position="86"/>
        <end position="337"/>
    </location>
</feature>
<dbReference type="InterPro" id="IPR002509">
    <property type="entry name" value="NODB_dom"/>
</dbReference>
<organism evidence="4 5">
    <name type="scientific">Crenobacter cavernae</name>
    <dbReference type="NCBI Taxonomy" id="2290923"/>
    <lineage>
        <taxon>Bacteria</taxon>
        <taxon>Pseudomonadati</taxon>
        <taxon>Pseudomonadota</taxon>
        <taxon>Betaproteobacteria</taxon>
        <taxon>Neisseriales</taxon>
        <taxon>Neisseriaceae</taxon>
        <taxon>Crenobacter</taxon>
    </lineage>
</organism>
<dbReference type="Pfam" id="PF01522">
    <property type="entry name" value="Polysacc_deac_1"/>
    <property type="match status" value="1"/>
</dbReference>
<accession>A0A345Y8F0</accession>
<evidence type="ECO:0000259" key="3">
    <source>
        <dbReference type="PROSITE" id="PS51677"/>
    </source>
</evidence>
<dbReference type="PANTHER" id="PTHR34216:SF7">
    <property type="entry name" value="POLY-BETA-1,6-N-ACETYL-D-GLUCOSAMINE N-DEACETYLASE"/>
    <property type="match status" value="1"/>
</dbReference>
<dbReference type="InterPro" id="IPR023854">
    <property type="entry name" value="PGA_deacetylase_PgaB"/>
</dbReference>
<dbReference type="Gene3D" id="3.20.20.370">
    <property type="entry name" value="Glycoside hydrolase/deacetylase"/>
    <property type="match status" value="1"/>
</dbReference>
<dbReference type="InterPro" id="IPR051398">
    <property type="entry name" value="Polysacch_Deacetylase"/>
</dbReference>
<feature type="signal peptide" evidence="2">
    <location>
        <begin position="1"/>
        <end position="24"/>
    </location>
</feature>
<dbReference type="EMBL" id="CP031337">
    <property type="protein sequence ID" value="AXK40202.1"/>
    <property type="molecule type" value="Genomic_DNA"/>
</dbReference>
<dbReference type="KEGG" id="ccah:DWG20_12545"/>
<dbReference type="NCBIfam" id="TIGR03938">
    <property type="entry name" value="deacetyl_PgaB"/>
    <property type="match status" value="1"/>
</dbReference>
<evidence type="ECO:0000313" key="5">
    <source>
        <dbReference type="Proteomes" id="UP000254537"/>
    </source>
</evidence>
<dbReference type="InterPro" id="IPR032772">
    <property type="entry name" value="PGA_deacetylase_PgaB_C"/>
</dbReference>